<protein>
    <submittedName>
        <fullName evidence="1">Uncharacterized protein</fullName>
    </submittedName>
</protein>
<proteinExistence type="predicted"/>
<dbReference type="AlphaFoldDB" id="A0A2N7W999"/>
<sequence>MNHPLPFPEDHRLFEIHELGARMTVAETKDARVWLWGELRGKIDEYLRDVTATAGVGKGVNR</sequence>
<evidence type="ECO:0000313" key="2">
    <source>
        <dbReference type="EMBL" id="PMS25975.1"/>
    </source>
</evidence>
<name>A0A2N7W999_9BURK</name>
<accession>A0A2N7W999</accession>
<reference evidence="1 4" key="2">
    <citation type="submission" date="2020-04" db="EMBL/GenBank/DDBJ databases">
        <authorList>
            <person name="De Canck E."/>
        </authorList>
    </citation>
    <scope>NUCLEOTIDE SEQUENCE [LARGE SCALE GENOMIC DNA]</scope>
    <source>
        <strain evidence="1 4">LMG 27174</strain>
    </source>
</reference>
<dbReference type="RefSeq" id="WP_102635301.1">
    <property type="nucleotide sequence ID" value="NZ_CADIJZ010000027.1"/>
</dbReference>
<dbReference type="Proteomes" id="UP000494205">
    <property type="component" value="Unassembled WGS sequence"/>
</dbReference>
<organism evidence="1 4">
    <name type="scientific">Paraburkholderia rhynchosiae</name>
    <dbReference type="NCBI Taxonomy" id="487049"/>
    <lineage>
        <taxon>Bacteria</taxon>
        <taxon>Pseudomonadati</taxon>
        <taxon>Pseudomonadota</taxon>
        <taxon>Betaproteobacteria</taxon>
        <taxon>Burkholderiales</taxon>
        <taxon>Burkholderiaceae</taxon>
        <taxon>Paraburkholderia</taxon>
    </lineage>
</organism>
<dbReference type="EMBL" id="PNXY01000026">
    <property type="protein sequence ID" value="PMS25975.1"/>
    <property type="molecule type" value="Genomic_DNA"/>
</dbReference>
<evidence type="ECO:0000313" key="1">
    <source>
        <dbReference type="EMBL" id="CAB3730685.1"/>
    </source>
</evidence>
<reference evidence="2 3" key="1">
    <citation type="submission" date="2018-01" db="EMBL/GenBank/DDBJ databases">
        <title>Whole genome analyses suggest that Burkholderia sensu lato contains two further novel genera in the rhizoxinica-symbiotica group Mycetohabitans gen. nov., and Trinickia gen. nov.: implications for the evolution of diazotrophy and nodulation in the Burkholderiaceae.</title>
        <authorList>
            <person name="Estrada-de los Santos P."/>
            <person name="Palmer M."/>
            <person name="Chavez-Ramirez B."/>
            <person name="Beukes C."/>
            <person name="Steenkamp E.T."/>
            <person name="Hirsch A.M."/>
            <person name="Manyaka P."/>
            <person name="Maluk M."/>
            <person name="Lafos M."/>
            <person name="Crook M."/>
            <person name="Gross E."/>
            <person name="Simon M.F."/>
            <person name="Bueno dos Reis Junior F."/>
            <person name="Poole P.S."/>
            <person name="Venter S.N."/>
            <person name="James E.K."/>
        </authorList>
    </citation>
    <scope>NUCLEOTIDE SEQUENCE [LARGE SCALE GENOMIC DNA]</scope>
    <source>
        <strain evidence="2 3">WSM 3937</strain>
    </source>
</reference>
<gene>
    <name evidence="2" type="ORF">C0Z16_27970</name>
    <name evidence="1" type="ORF">LMG27174_05769</name>
</gene>
<dbReference type="Proteomes" id="UP000235659">
    <property type="component" value="Unassembled WGS sequence"/>
</dbReference>
<keyword evidence="3" id="KW-1185">Reference proteome</keyword>
<dbReference type="EMBL" id="CADIJZ010000027">
    <property type="protein sequence ID" value="CAB3730685.1"/>
    <property type="molecule type" value="Genomic_DNA"/>
</dbReference>
<evidence type="ECO:0000313" key="3">
    <source>
        <dbReference type="Proteomes" id="UP000235659"/>
    </source>
</evidence>
<evidence type="ECO:0000313" key="4">
    <source>
        <dbReference type="Proteomes" id="UP000494205"/>
    </source>
</evidence>